<keyword evidence="4" id="KW-0813">Transport</keyword>
<sequence length="118" mass="13314">MNILFTLFLQGQPSAIGSFLPFLLLILVLYFFMIRPQVKRQKEEAKFAESLLKGMRIVTAAGIHGKILEVGDTYIIIESENSRLKINKSAVSKELSQVYSDLNAPILAKKEEKEGEKK</sequence>
<accession>A0A369A230</accession>
<dbReference type="Proteomes" id="UP000253517">
    <property type="component" value="Unassembled WGS sequence"/>
</dbReference>
<proteinExistence type="inferred from homology"/>
<dbReference type="PANTHER" id="PTHR33909">
    <property type="entry name" value="SEC TRANSLOCON ACCESSORY COMPLEX SUBUNIT YAJC"/>
    <property type="match status" value="1"/>
</dbReference>
<comment type="caution">
    <text evidence="12">The sequence shown here is derived from an EMBL/GenBank/DDBJ whole genome shotgun (WGS) entry which is preliminary data.</text>
</comment>
<evidence type="ECO:0000256" key="9">
    <source>
        <dbReference type="ARBA" id="ARBA00023010"/>
    </source>
</evidence>
<evidence type="ECO:0000256" key="1">
    <source>
        <dbReference type="ARBA" id="ARBA00004162"/>
    </source>
</evidence>
<dbReference type="RefSeq" id="WP_185714359.1">
    <property type="nucleotide sequence ID" value="NZ_BHZF01000005.1"/>
</dbReference>
<feature type="transmembrane region" description="Helical" evidence="11">
    <location>
        <begin position="15"/>
        <end position="33"/>
    </location>
</feature>
<keyword evidence="10 11" id="KW-0472">Membrane</keyword>
<comment type="similarity">
    <text evidence="2">Belongs to the YajC family.</text>
</comment>
<evidence type="ECO:0000256" key="4">
    <source>
        <dbReference type="ARBA" id="ARBA00022448"/>
    </source>
</evidence>
<dbReference type="InterPro" id="IPR003849">
    <property type="entry name" value="Preprotein_translocase_YajC"/>
</dbReference>
<keyword evidence="5" id="KW-1003">Cell membrane</keyword>
<evidence type="ECO:0000256" key="11">
    <source>
        <dbReference type="SAM" id="Phobius"/>
    </source>
</evidence>
<keyword evidence="13" id="KW-1185">Reference proteome</keyword>
<reference evidence="12 13" key="1">
    <citation type="submission" date="2018-07" db="EMBL/GenBank/DDBJ databases">
        <title>Genomic Encyclopedia of Type Strains, Phase IV (KMG-IV): sequencing the most valuable type-strain genomes for metagenomic binning, comparative biology and taxonomic classification.</title>
        <authorList>
            <person name="Goeker M."/>
        </authorList>
    </citation>
    <scope>NUCLEOTIDE SEQUENCE [LARGE SCALE GENOMIC DNA]</scope>
    <source>
        <strain evidence="12 13">DSM 21410</strain>
    </source>
</reference>
<evidence type="ECO:0000313" key="13">
    <source>
        <dbReference type="Proteomes" id="UP000253517"/>
    </source>
</evidence>
<evidence type="ECO:0000256" key="8">
    <source>
        <dbReference type="ARBA" id="ARBA00022989"/>
    </source>
</evidence>
<dbReference type="AlphaFoldDB" id="A0A369A230"/>
<dbReference type="GO" id="GO:0015031">
    <property type="term" value="P:protein transport"/>
    <property type="evidence" value="ECO:0007669"/>
    <property type="project" value="UniProtKB-KW"/>
</dbReference>
<comment type="subcellular location">
    <subcellularLocation>
        <location evidence="1">Cell membrane</location>
        <topology evidence="1">Single-pass membrane protein</topology>
    </subcellularLocation>
</comment>
<dbReference type="EMBL" id="QPJS01000004">
    <property type="protein sequence ID" value="RCX02416.1"/>
    <property type="molecule type" value="Genomic_DNA"/>
</dbReference>
<dbReference type="NCBIfam" id="TIGR00739">
    <property type="entry name" value="yajC"/>
    <property type="match status" value="1"/>
</dbReference>
<dbReference type="PANTHER" id="PTHR33909:SF1">
    <property type="entry name" value="SEC TRANSLOCON ACCESSORY COMPLEX SUBUNIT YAJC"/>
    <property type="match status" value="1"/>
</dbReference>
<evidence type="ECO:0000256" key="5">
    <source>
        <dbReference type="ARBA" id="ARBA00022475"/>
    </source>
</evidence>
<dbReference type="Pfam" id="PF02699">
    <property type="entry name" value="YajC"/>
    <property type="match status" value="1"/>
</dbReference>
<evidence type="ECO:0000256" key="10">
    <source>
        <dbReference type="ARBA" id="ARBA00023136"/>
    </source>
</evidence>
<dbReference type="SMART" id="SM01323">
    <property type="entry name" value="YajC"/>
    <property type="match status" value="1"/>
</dbReference>
<evidence type="ECO:0000313" key="12">
    <source>
        <dbReference type="EMBL" id="RCX02416.1"/>
    </source>
</evidence>
<evidence type="ECO:0000256" key="3">
    <source>
        <dbReference type="ARBA" id="ARBA00014962"/>
    </source>
</evidence>
<gene>
    <name evidence="12" type="ORF">DES35_104177</name>
</gene>
<dbReference type="GO" id="GO:0005886">
    <property type="term" value="C:plasma membrane"/>
    <property type="evidence" value="ECO:0007669"/>
    <property type="project" value="UniProtKB-SubCell"/>
</dbReference>
<keyword evidence="8 11" id="KW-1133">Transmembrane helix</keyword>
<evidence type="ECO:0000256" key="2">
    <source>
        <dbReference type="ARBA" id="ARBA00006742"/>
    </source>
</evidence>
<evidence type="ECO:0000256" key="7">
    <source>
        <dbReference type="ARBA" id="ARBA00022927"/>
    </source>
</evidence>
<protein>
    <recommendedName>
        <fullName evidence="3">Sec translocon accessory complex subunit YajC</fullName>
    </recommendedName>
</protein>
<keyword evidence="6 11" id="KW-0812">Transmembrane</keyword>
<dbReference type="PRINTS" id="PR01853">
    <property type="entry name" value="YAJCTRNLCASE"/>
</dbReference>
<name>A0A369A230_9FLAO</name>
<evidence type="ECO:0000256" key="6">
    <source>
        <dbReference type="ARBA" id="ARBA00022692"/>
    </source>
</evidence>
<keyword evidence="7" id="KW-0653">Protein transport</keyword>
<organism evidence="12 13">
    <name type="scientific">Schleiferia thermophila</name>
    <dbReference type="NCBI Taxonomy" id="884107"/>
    <lineage>
        <taxon>Bacteria</taxon>
        <taxon>Pseudomonadati</taxon>
        <taxon>Bacteroidota</taxon>
        <taxon>Flavobacteriia</taxon>
        <taxon>Flavobacteriales</taxon>
        <taxon>Schleiferiaceae</taxon>
        <taxon>Schleiferia</taxon>
    </lineage>
</organism>
<keyword evidence="9" id="KW-0811">Translocation</keyword>